<name>A0A379LPM9_9GAMM</name>
<evidence type="ECO:0000313" key="3">
    <source>
        <dbReference type="EMBL" id="SUD98817.1"/>
    </source>
</evidence>
<keyword evidence="1" id="KW-0540">Nuclease</keyword>
<dbReference type="Proteomes" id="UP000254123">
    <property type="component" value="Unassembled WGS sequence"/>
</dbReference>
<evidence type="ECO:0000259" key="2">
    <source>
        <dbReference type="Pfam" id="PF04556"/>
    </source>
</evidence>
<sequence length="295" mass="33849">MKELYEAAHFTQMVNTLSQRGILQYDYFVNWAKVLTKIAPIEKELNILNAAVGKEDIEGALFDIFKEYPKTVKAIPALLAIRDNSIDILIDKTNYIHRNFDFKHREFTDDDLNNLVDFVMHSGLGKMMQDRSIRNLPDYCTGVEVGLDSNARKNRGGTQMEKLVESFVALFCHENDLEYLPQGNVKSIKEAWGVDVKIGKAGKNIDFVIYKKSTGKLFFIECNFYNGGGSKLKSTASEYTKMSELWKAQNIEFIWVTDGKGWLTTTKPLRDYFDEGNYLLNIDMLQKGYLEKIIL</sequence>
<comment type="similarity">
    <text evidence="1">Belongs to the DpnII type II restriction endonuclease family.</text>
</comment>
<comment type="function">
    <text evidence="1">A P subtype restriction enzyme that recognizes the double-stranded unmethylated sequence 5'-GATC-3'.</text>
</comment>
<reference evidence="3 4" key="1">
    <citation type="submission" date="2018-06" db="EMBL/GenBank/DDBJ databases">
        <authorList>
            <consortium name="Pathogen Informatics"/>
            <person name="Doyle S."/>
        </authorList>
    </citation>
    <scope>NUCLEOTIDE SEQUENCE [LARGE SCALE GENOMIC DNA]</scope>
    <source>
        <strain evidence="3 4">NCTC10526</strain>
    </source>
</reference>
<keyword evidence="1" id="KW-0680">Restriction system</keyword>
<comment type="catalytic activity">
    <reaction evidence="1">
        <text>Endonucleolytic cleavage of DNA to give specific double-stranded fragments with terminal 5'-phosphates.</text>
        <dbReference type="EC" id="3.1.21.4"/>
    </reaction>
</comment>
<dbReference type="EC" id="3.1.21.4" evidence="1"/>
<dbReference type="InterPro" id="IPR007637">
    <property type="entry name" value="Restrct_endonuc_II_DpnII-like"/>
</dbReference>
<keyword evidence="1 3" id="KW-0378">Hydrolase</keyword>
<protein>
    <recommendedName>
        <fullName evidence="1">Type-2 restriction enzyme</fullName>
        <ecNumber evidence="1">3.1.21.4</ecNumber>
    </recommendedName>
</protein>
<dbReference type="GO" id="GO:0003677">
    <property type="term" value="F:DNA binding"/>
    <property type="evidence" value="ECO:0007669"/>
    <property type="project" value="UniProtKB-UniRule"/>
</dbReference>
<dbReference type="RefSeq" id="WP_028859911.1">
    <property type="nucleotide sequence ID" value="NZ_CAJHAQ010000002.1"/>
</dbReference>
<gene>
    <name evidence="3" type="primary">dpnB</name>
    <name evidence="3" type="ORF">NCTC10526_02797</name>
</gene>
<dbReference type="STRING" id="1123034.GCA_000685805_02488"/>
<dbReference type="AlphaFoldDB" id="A0A379LPM9"/>
<organism evidence="3 4">
    <name type="scientific">Psychrobacter phenylpyruvicus</name>
    <dbReference type="NCBI Taxonomy" id="29432"/>
    <lineage>
        <taxon>Bacteria</taxon>
        <taxon>Pseudomonadati</taxon>
        <taxon>Pseudomonadota</taxon>
        <taxon>Gammaproteobacteria</taxon>
        <taxon>Moraxellales</taxon>
        <taxon>Moraxellaceae</taxon>
        <taxon>Psychrobacter</taxon>
    </lineage>
</organism>
<feature type="domain" description="Restriction endonuclease type II DpnII-like" evidence="2">
    <location>
        <begin position="10"/>
        <end position="292"/>
    </location>
</feature>
<evidence type="ECO:0000313" key="4">
    <source>
        <dbReference type="Proteomes" id="UP000254123"/>
    </source>
</evidence>
<evidence type="ECO:0000256" key="1">
    <source>
        <dbReference type="PIRNR" id="PIRNR016080"/>
    </source>
</evidence>
<dbReference type="REBASE" id="409099">
    <property type="entry name" value="Pph10526IIP"/>
</dbReference>
<keyword evidence="1" id="KW-0255">Endonuclease</keyword>
<dbReference type="EMBL" id="UGVC01000004">
    <property type="protein sequence ID" value="SUD98817.1"/>
    <property type="molecule type" value="Genomic_DNA"/>
</dbReference>
<dbReference type="Pfam" id="PF04556">
    <property type="entry name" value="DpnII"/>
    <property type="match status" value="1"/>
</dbReference>
<proteinExistence type="inferred from homology"/>
<dbReference type="PIRSF" id="PIRSF016080">
    <property type="entry name" value="Restrict_endonuc_II_DpmII"/>
    <property type="match status" value="1"/>
</dbReference>
<accession>A0A379LPM9</accession>
<dbReference type="InterPro" id="IPR021191">
    <property type="entry name" value="Restrct_endonuc_II_DpnII"/>
</dbReference>
<dbReference type="GO" id="GO:0009307">
    <property type="term" value="P:DNA restriction-modification system"/>
    <property type="evidence" value="ECO:0007669"/>
    <property type="project" value="UniProtKB-UniRule"/>
</dbReference>
<dbReference type="GO" id="GO:0009036">
    <property type="term" value="F:type II site-specific deoxyribonuclease activity"/>
    <property type="evidence" value="ECO:0007669"/>
    <property type="project" value="UniProtKB-UniRule"/>
</dbReference>
<keyword evidence="4" id="KW-1185">Reference proteome</keyword>